<dbReference type="InterPro" id="IPR009010">
    <property type="entry name" value="Asp_de-COase-like_dom_sf"/>
</dbReference>
<evidence type="ECO:0000256" key="9">
    <source>
        <dbReference type="ARBA" id="ARBA00023002"/>
    </source>
</evidence>
<accession>A0A916J4L4</accession>
<dbReference type="Gene3D" id="2.20.25.90">
    <property type="entry name" value="ADC-like domains"/>
    <property type="match status" value="1"/>
</dbReference>
<evidence type="ECO:0000256" key="10">
    <source>
        <dbReference type="ARBA" id="ARBA00023004"/>
    </source>
</evidence>
<dbReference type="Gene3D" id="3.40.228.10">
    <property type="entry name" value="Dimethylsulfoxide Reductase, domain 2"/>
    <property type="match status" value="1"/>
</dbReference>
<dbReference type="EMBL" id="CAJQUM010000001">
    <property type="protein sequence ID" value="CAG4883893.1"/>
    <property type="molecule type" value="Genomic_DNA"/>
</dbReference>
<dbReference type="SUPFAM" id="SSF53706">
    <property type="entry name" value="Formate dehydrogenase/DMSO reductase, domains 1-3"/>
    <property type="match status" value="1"/>
</dbReference>
<keyword evidence="6" id="KW-0500">Molybdenum</keyword>
<dbReference type="GO" id="GO:0030313">
    <property type="term" value="C:cell envelope"/>
    <property type="evidence" value="ECO:0007669"/>
    <property type="project" value="UniProtKB-SubCell"/>
</dbReference>
<dbReference type="GO" id="GO:0016491">
    <property type="term" value="F:oxidoreductase activity"/>
    <property type="evidence" value="ECO:0007669"/>
    <property type="project" value="UniProtKB-KW"/>
</dbReference>
<evidence type="ECO:0000256" key="8">
    <source>
        <dbReference type="ARBA" id="ARBA00022729"/>
    </source>
</evidence>
<dbReference type="NCBIfam" id="NF042978">
    <property type="entry name" value="EthbenzDh_ebdA"/>
    <property type="match status" value="1"/>
</dbReference>
<evidence type="ECO:0000313" key="13">
    <source>
        <dbReference type="EMBL" id="CAG4883893.1"/>
    </source>
</evidence>
<dbReference type="InterPro" id="IPR017840">
    <property type="entry name" value="DMSO_Rdtase_II_Mopterin_su"/>
</dbReference>
<keyword evidence="7" id="KW-0479">Metal-binding</keyword>
<keyword evidence="11" id="KW-0411">Iron-sulfur</keyword>
<evidence type="ECO:0000256" key="7">
    <source>
        <dbReference type="ARBA" id="ARBA00022723"/>
    </source>
</evidence>
<evidence type="ECO:0000259" key="12">
    <source>
        <dbReference type="PROSITE" id="PS51669"/>
    </source>
</evidence>
<dbReference type="InterPro" id="IPR006963">
    <property type="entry name" value="Mopterin_OxRdtase_4Fe-4S_dom"/>
</dbReference>
<dbReference type="SUPFAM" id="SSF50692">
    <property type="entry name" value="ADC-like"/>
    <property type="match status" value="1"/>
</dbReference>
<keyword evidence="5" id="KW-0004">4Fe-4S</keyword>
<dbReference type="NCBIfam" id="TIGR01409">
    <property type="entry name" value="TAT_signal_seq"/>
    <property type="match status" value="1"/>
</dbReference>
<dbReference type="GO" id="GO:0051539">
    <property type="term" value="F:4 iron, 4 sulfur cluster binding"/>
    <property type="evidence" value="ECO:0007669"/>
    <property type="project" value="UniProtKB-KW"/>
</dbReference>
<dbReference type="PROSITE" id="PS51318">
    <property type="entry name" value="TAT"/>
    <property type="match status" value="1"/>
</dbReference>
<dbReference type="InterPro" id="IPR050612">
    <property type="entry name" value="Prok_Mopterin_Oxidored"/>
</dbReference>
<reference evidence="13" key="1">
    <citation type="submission" date="2021-04" db="EMBL/GenBank/DDBJ databases">
        <authorList>
            <person name="Hornung B."/>
        </authorList>
    </citation>
    <scope>NUCLEOTIDE SEQUENCE</scope>
    <source>
        <strain evidence="13">G5G6</strain>
    </source>
</reference>
<evidence type="ECO:0000256" key="5">
    <source>
        <dbReference type="ARBA" id="ARBA00022485"/>
    </source>
</evidence>
<keyword evidence="10" id="KW-0408">Iron</keyword>
<dbReference type="PROSITE" id="PS51669">
    <property type="entry name" value="4FE4S_MOW_BIS_MGD"/>
    <property type="match status" value="1"/>
</dbReference>
<evidence type="ECO:0000256" key="3">
    <source>
        <dbReference type="ARBA" id="ARBA00004196"/>
    </source>
</evidence>
<dbReference type="InterPro" id="IPR006657">
    <property type="entry name" value="MoPterin_dinucl-bd_dom"/>
</dbReference>
<comment type="subcellular location">
    <subcellularLocation>
        <location evidence="3">Cell envelope</location>
    </subcellularLocation>
</comment>
<protein>
    <submittedName>
        <fullName evidence="13">Alpha-subunit of ethylbenzene dehydrogenase</fullName>
    </submittedName>
</protein>
<evidence type="ECO:0000256" key="1">
    <source>
        <dbReference type="ARBA" id="ARBA00001942"/>
    </source>
</evidence>
<evidence type="ECO:0000256" key="4">
    <source>
        <dbReference type="ARBA" id="ARBA00010312"/>
    </source>
</evidence>
<dbReference type="Gene3D" id="3.40.50.12440">
    <property type="match status" value="2"/>
</dbReference>
<dbReference type="Pfam" id="PF00384">
    <property type="entry name" value="Molybdopterin"/>
    <property type="match status" value="1"/>
</dbReference>
<dbReference type="InterPro" id="IPR006311">
    <property type="entry name" value="TAT_signal"/>
</dbReference>
<dbReference type="InterPro" id="IPR019546">
    <property type="entry name" value="TAT_signal_bac_arc"/>
</dbReference>
<dbReference type="GO" id="GO:0043546">
    <property type="term" value="F:molybdopterin cofactor binding"/>
    <property type="evidence" value="ECO:0007669"/>
    <property type="project" value="InterPro"/>
</dbReference>
<evidence type="ECO:0000256" key="6">
    <source>
        <dbReference type="ARBA" id="ARBA00022505"/>
    </source>
</evidence>
<dbReference type="InterPro" id="IPR006656">
    <property type="entry name" value="Mopterin_OxRdtase"/>
</dbReference>
<comment type="cofactor">
    <cofactor evidence="1">
        <name>Mo-bis(molybdopterin guanine dinucleotide)</name>
        <dbReference type="ChEBI" id="CHEBI:60539"/>
    </cofactor>
</comment>
<dbReference type="NCBIfam" id="TIGR03479">
    <property type="entry name" value="DMSO_red_II_alp"/>
    <property type="match status" value="1"/>
</dbReference>
<dbReference type="PANTHER" id="PTHR43742">
    <property type="entry name" value="TRIMETHYLAMINE-N-OXIDE REDUCTASE"/>
    <property type="match status" value="1"/>
</dbReference>
<keyword evidence="8" id="KW-0732">Signal</keyword>
<evidence type="ECO:0000256" key="2">
    <source>
        <dbReference type="ARBA" id="ARBA00001966"/>
    </source>
</evidence>
<dbReference type="Proteomes" id="UP000742786">
    <property type="component" value="Unassembled WGS sequence"/>
</dbReference>
<dbReference type="Gene3D" id="3.40.50.740">
    <property type="match status" value="1"/>
</dbReference>
<dbReference type="AlphaFoldDB" id="A0A916J4L4"/>
<organism evidence="13 14">
    <name type="scientific">Georgfuchsia toluolica</name>
    <dbReference type="NCBI Taxonomy" id="424218"/>
    <lineage>
        <taxon>Bacteria</taxon>
        <taxon>Pseudomonadati</taxon>
        <taxon>Pseudomonadota</taxon>
        <taxon>Betaproteobacteria</taxon>
        <taxon>Nitrosomonadales</taxon>
        <taxon>Sterolibacteriaceae</taxon>
        <taxon>Georgfuchsia</taxon>
    </lineage>
</organism>
<dbReference type="RefSeq" id="WP_220635803.1">
    <property type="nucleotide sequence ID" value="NZ_CAJQUM010000001.1"/>
</dbReference>
<dbReference type="PANTHER" id="PTHR43742:SF6">
    <property type="entry name" value="OXIDOREDUCTASE YYAE-RELATED"/>
    <property type="match status" value="1"/>
</dbReference>
<comment type="similarity">
    <text evidence="4">Belongs to the prokaryotic molybdopterin-containing oxidoreductase family.</text>
</comment>
<comment type="cofactor">
    <cofactor evidence="2">
        <name>[4Fe-4S] cluster</name>
        <dbReference type="ChEBI" id="CHEBI:49883"/>
    </cofactor>
</comment>
<dbReference type="Pfam" id="PF01568">
    <property type="entry name" value="Molydop_binding"/>
    <property type="match status" value="1"/>
</dbReference>
<sequence>MSTTKTDLAEAGVPVVVDQSRRDFMKRSGAGVLSLSLVSLTTGLTPGFVKEALAGINTPQYQKWEDVYRNVWKWDKVTWGSHLNICWPQGSCKFYIYVRNGIVWREEQAAHNNACSADHVDFKPLGCQKGASFNNNLYGDERVKYPLKRVGRRGEGKWKRVSWDEAATDVADSIIDSFESQGTTDGFVLDAPHVHAGSIAWGAGFRMTYMMDGVSPDINIDIGDTYMGTYLTFGKMHMGYSADNLLDSELIFMVCSNWSYTYPSSYHFMTEARYKGAEVVVVAPDLNPTTPGADIHVPVKVGRDAAFWLGLCKVMIDEKLINRQFASEQTDLPFLVRTDTGKFLSAAEVEGGFEKQFYFMDEKDGVLRQALRGTLKLEHTPALEGTFNVKLQNGSTVQVQTVFERLKEHLKDYTPEKASAKSGVPPSLIRELGRKLSKKRASCYIGFTSAKSYHGDLFERSLHLAMALSGNWGKPGTGSFAWAYSDDNMVFLGVMDKPVAQGGMAALHQMAEDFHKRTMATDPTATDEMGNIEFYKAVTSAVGLVPPAFWLYYHVGYNQLWDNKAWQDPALKNTFGGYLQEAIDKGWWTKDHLRPAKDNPPQVYMILSQNPMRRKRSGAKMFPEVLFPKLKMIFALEVRMSSSAMYADIVMPCAWYYEKHEMTTPCSGNPFFTFVDRSVPPPGECKEEWDAIALIFKKIEERAKARGLTEFTDHNGKKRRYDELHSKFTMNGQLLTNEDCLKEMVDINKAVGVFAADYSYEKFKKEGSTRFLSMGAGVSKYAHANEVEPNKPIYPMRWHVEEKKVFPTHTRRAQFYFDHNWYMEAGEALPVHKDPPMLGGDHPFQVTGGHPRVSIHSMHLSNTFLSRLHRGQPVVHINDKDAAALGIKDGEMVKMFNDFADCQIMARVAPNVQPKQCIVYFWEAYQYKDWKPYDIMLIGLPKALHLAGGYEQFRYYFMNGSPAPATDRGVRVSIQKLESHKNA</sequence>
<feature type="domain" description="4Fe-4S Mo/W bis-MGD-type" evidence="12">
    <location>
        <begin position="75"/>
        <end position="141"/>
    </location>
</feature>
<keyword evidence="14" id="KW-1185">Reference proteome</keyword>
<evidence type="ECO:0000256" key="11">
    <source>
        <dbReference type="ARBA" id="ARBA00023014"/>
    </source>
</evidence>
<gene>
    <name evidence="13" type="primary">ebdA</name>
    <name evidence="13" type="ORF">GTOL_11776</name>
</gene>
<keyword evidence="9" id="KW-0560">Oxidoreductase</keyword>
<evidence type="ECO:0000313" key="14">
    <source>
        <dbReference type="Proteomes" id="UP000742786"/>
    </source>
</evidence>
<proteinExistence type="inferred from homology"/>
<name>A0A916J4L4_9PROT</name>
<comment type="caution">
    <text evidence="13">The sequence shown here is derived from an EMBL/GenBank/DDBJ whole genome shotgun (WGS) entry which is preliminary data.</text>
</comment>
<dbReference type="GO" id="GO:0046872">
    <property type="term" value="F:metal ion binding"/>
    <property type="evidence" value="ECO:0007669"/>
    <property type="project" value="UniProtKB-KW"/>
</dbReference>